<keyword evidence="1" id="KW-0472">Membrane</keyword>
<feature type="transmembrane region" description="Helical" evidence="1">
    <location>
        <begin position="6"/>
        <end position="27"/>
    </location>
</feature>
<keyword evidence="1" id="KW-1133">Transmembrane helix</keyword>
<evidence type="ECO:0000313" key="3">
    <source>
        <dbReference type="Proteomes" id="UP000310541"/>
    </source>
</evidence>
<gene>
    <name evidence="2" type="ORF">FBF83_01390</name>
</gene>
<dbReference type="RefSeq" id="WP_136945368.1">
    <property type="nucleotide sequence ID" value="NZ_SWFM01000001.1"/>
</dbReference>
<organism evidence="2 3">
    <name type="scientific">Guptibacillus hwajinpoensis</name>
    <dbReference type="NCBI Taxonomy" id="208199"/>
    <lineage>
        <taxon>Bacteria</taxon>
        <taxon>Bacillati</taxon>
        <taxon>Bacillota</taxon>
        <taxon>Bacilli</taxon>
        <taxon>Bacillales</taxon>
        <taxon>Guptibacillaceae</taxon>
        <taxon>Guptibacillus</taxon>
    </lineage>
</organism>
<dbReference type="EMBL" id="SWFM01000001">
    <property type="protein sequence ID" value="TKD71492.1"/>
    <property type="molecule type" value="Genomic_DNA"/>
</dbReference>
<protein>
    <submittedName>
        <fullName evidence="2">DUF2651 domain-containing protein</fullName>
    </submittedName>
</protein>
<evidence type="ECO:0000313" key="2">
    <source>
        <dbReference type="EMBL" id="TKD71492.1"/>
    </source>
</evidence>
<feature type="transmembrane region" description="Helical" evidence="1">
    <location>
        <begin position="32"/>
        <end position="51"/>
    </location>
</feature>
<name>A0A4U1MLR8_9BACL</name>
<evidence type="ECO:0000256" key="1">
    <source>
        <dbReference type="SAM" id="Phobius"/>
    </source>
</evidence>
<dbReference type="OrthoDB" id="2973177at2"/>
<feature type="transmembrane region" description="Helical" evidence="1">
    <location>
        <begin position="57"/>
        <end position="77"/>
    </location>
</feature>
<sequence>MIYIYLVQVVLFLLPAVSLLLVGLGYFIFKNLYIGPLFVLITASISVYTVFNSSFWIWVVIYTLTSLLAGLFIKLLFSKRKISNT</sequence>
<reference evidence="2 3" key="1">
    <citation type="submission" date="2019-04" db="EMBL/GenBank/DDBJ databases">
        <title>Genome sequence of Bacillus hwajinpoensis strain Y2.</title>
        <authorList>
            <person name="Fair J.L."/>
            <person name="Maclea K.S."/>
        </authorList>
    </citation>
    <scope>NUCLEOTIDE SEQUENCE [LARGE SCALE GENOMIC DNA]</scope>
    <source>
        <strain evidence="2 3">Y2</strain>
    </source>
</reference>
<comment type="caution">
    <text evidence="2">The sequence shown here is derived from an EMBL/GenBank/DDBJ whole genome shotgun (WGS) entry which is preliminary data.</text>
</comment>
<dbReference type="Proteomes" id="UP000310541">
    <property type="component" value="Unassembled WGS sequence"/>
</dbReference>
<keyword evidence="1" id="KW-0812">Transmembrane</keyword>
<proteinExistence type="predicted"/>
<dbReference type="Pfam" id="PF10852">
    <property type="entry name" value="DUF2651"/>
    <property type="match status" value="1"/>
</dbReference>
<dbReference type="InterPro" id="IPR020258">
    <property type="entry name" value="Uncharacterised_YbeF"/>
</dbReference>
<accession>A0A4U1MLR8</accession>
<dbReference type="AlphaFoldDB" id="A0A4U1MLR8"/>